<evidence type="ECO:0000259" key="1">
    <source>
        <dbReference type="Pfam" id="PF17851"/>
    </source>
</evidence>
<protein>
    <recommendedName>
        <fullName evidence="1">Beta-xylosidase C-terminal Concanavalin A-like domain-containing protein</fullName>
    </recommendedName>
</protein>
<evidence type="ECO:0000313" key="2">
    <source>
        <dbReference type="EMBL" id="MEF2112754.1"/>
    </source>
</evidence>
<dbReference type="Pfam" id="PF17851">
    <property type="entry name" value="GH43_C2"/>
    <property type="match status" value="1"/>
</dbReference>
<dbReference type="RefSeq" id="WP_216250993.1">
    <property type="nucleotide sequence ID" value="NZ_JAZHFS010000008.1"/>
</dbReference>
<dbReference type="InterPro" id="IPR041542">
    <property type="entry name" value="GH43_C2"/>
</dbReference>
<proteinExistence type="predicted"/>
<gene>
    <name evidence="2" type="ORF">SJI18_10600</name>
</gene>
<keyword evidence="3" id="KW-1185">Reference proteome</keyword>
<accession>A0ABU7UPA9</accession>
<dbReference type="Proteomes" id="UP001498469">
    <property type="component" value="Unassembled WGS sequence"/>
</dbReference>
<name>A0ABU7UPA9_9CLOT</name>
<organism evidence="2 3">
    <name type="scientific">Clostridium frigoriphilum</name>
    <dbReference type="NCBI Taxonomy" id="443253"/>
    <lineage>
        <taxon>Bacteria</taxon>
        <taxon>Bacillati</taxon>
        <taxon>Bacillota</taxon>
        <taxon>Clostridia</taxon>
        <taxon>Eubacteriales</taxon>
        <taxon>Clostridiaceae</taxon>
        <taxon>Clostridium</taxon>
    </lineage>
</organism>
<feature type="domain" description="Beta-xylosidase C-terminal Concanavalin A-like" evidence="1">
    <location>
        <begin position="60"/>
        <end position="130"/>
    </location>
</feature>
<evidence type="ECO:0000313" key="3">
    <source>
        <dbReference type="Proteomes" id="UP001498469"/>
    </source>
</evidence>
<reference evidence="2 3" key="1">
    <citation type="submission" date="2023-11" db="EMBL/GenBank/DDBJ databases">
        <title>Draft genome sequence of a psychrophilic Clostridium strain from permafrost water brine.</title>
        <authorList>
            <person name="Shcherbakova V.A."/>
            <person name="Trubitsyn V.E."/>
            <person name="Zakharyuk A.G."/>
        </authorList>
    </citation>
    <scope>NUCLEOTIDE SEQUENCE [LARGE SCALE GENOMIC DNA]</scope>
    <source>
        <strain evidence="2 3">14F</strain>
    </source>
</reference>
<dbReference type="EMBL" id="JAZHFS010000008">
    <property type="protein sequence ID" value="MEF2112754.1"/>
    <property type="molecule type" value="Genomic_DNA"/>
</dbReference>
<sequence>MVSNGIILINNLEFERKKYLIKGLIVMKSIHNPILEGFNPDPCILKVKGVIKIKDNKFFDDFDKKDLNSEWSTLRIFPNSSWLNIIPDKSIIRIAGAESPQSTFDQHIIAIRQSDINFSAETVITFEPTK</sequence>
<comment type="caution">
    <text evidence="2">The sequence shown here is derived from an EMBL/GenBank/DDBJ whole genome shotgun (WGS) entry which is preliminary data.</text>
</comment>